<dbReference type="Proteomes" id="UP000185426">
    <property type="component" value="Chromosome"/>
</dbReference>
<gene>
    <name evidence="7" type="ORF">BSA145_05740</name>
</gene>
<dbReference type="SFLD" id="SFLDS00005">
    <property type="entry name" value="Isoprenoid_Synthase_Type_I"/>
    <property type="match status" value="1"/>
</dbReference>
<dbReference type="GO" id="GO:0046872">
    <property type="term" value="F:metal ion binding"/>
    <property type="evidence" value="ECO:0007669"/>
    <property type="project" value="UniProtKB-KW"/>
</dbReference>
<dbReference type="PANTHER" id="PTHR12001:SF69">
    <property type="entry name" value="ALL TRANS-POLYPRENYL-DIPHOSPHATE SYNTHASE PDSS1"/>
    <property type="match status" value="1"/>
</dbReference>
<evidence type="ECO:0000256" key="5">
    <source>
        <dbReference type="ARBA" id="ARBA00022842"/>
    </source>
</evidence>
<keyword evidence="5" id="KW-0460">Magnesium</keyword>
<dbReference type="CDD" id="cd00867">
    <property type="entry name" value="Trans_IPPS"/>
    <property type="match status" value="1"/>
</dbReference>
<dbReference type="GO" id="GO:0008299">
    <property type="term" value="P:isoprenoid biosynthetic process"/>
    <property type="evidence" value="ECO:0007669"/>
    <property type="project" value="InterPro"/>
</dbReference>
<proteinExistence type="inferred from homology"/>
<evidence type="ECO:0000256" key="3">
    <source>
        <dbReference type="ARBA" id="ARBA00022679"/>
    </source>
</evidence>
<dbReference type="SUPFAM" id="SSF48576">
    <property type="entry name" value="Terpenoid synthases"/>
    <property type="match status" value="1"/>
</dbReference>
<dbReference type="SFLD" id="SFLDG01211">
    <property type="entry name" value="Competence_Regulatory_Protein"/>
    <property type="match status" value="1"/>
</dbReference>
<evidence type="ECO:0000256" key="2">
    <source>
        <dbReference type="ARBA" id="ARBA00006706"/>
    </source>
</evidence>
<dbReference type="InterPro" id="IPR000092">
    <property type="entry name" value="Polyprenyl_synt"/>
</dbReference>
<organism evidence="7 8">
    <name type="scientific">Bacillus safensis</name>
    <dbReference type="NCBI Taxonomy" id="561879"/>
    <lineage>
        <taxon>Bacteria</taxon>
        <taxon>Bacillati</taxon>
        <taxon>Bacillota</taxon>
        <taxon>Bacilli</taxon>
        <taxon>Bacillales</taxon>
        <taxon>Bacillaceae</taxon>
        <taxon>Bacillus</taxon>
    </lineage>
</organism>
<evidence type="ECO:0000256" key="1">
    <source>
        <dbReference type="ARBA" id="ARBA00001946"/>
    </source>
</evidence>
<dbReference type="RefSeq" id="WP_075621894.1">
    <property type="nucleotide sequence ID" value="NZ_CP015607.1"/>
</dbReference>
<comment type="similarity">
    <text evidence="2 6">Belongs to the FPP/GGPP synthase family.</text>
</comment>
<sequence length="307" mass="35278">MLNYLENTKIKQNMSDFIQHAVRQNDLQKLLLEFTDIKNEFPFGQLAYQHYKAFGGQDKQAITKLAAGIELLILSADILDDIEDQDKDSYPWMKCQSGIAMNAANVLFVLSFEVFSKLDHATELLNSVYSYSIQSMQGQHIDMTLEPEKEQDCLNIMKLKAGSLFVLPCMLGVILATGSFEKNVEEYAYYLGMAEQLENDYVALFNKKNIDFKRMQTLPLLYLKNEFNPSSSDLLSYYQSEDKSIGSEELKDKLKESGVQQYVFIMRNLLRNKFKEAFKILHLEASKKEKLILFLIGDGEDEHSETS</sequence>
<keyword evidence="3 6" id="KW-0808">Transferase</keyword>
<dbReference type="Gene3D" id="1.10.600.10">
    <property type="entry name" value="Farnesyl Diphosphate Synthase"/>
    <property type="match status" value="1"/>
</dbReference>
<dbReference type="AlphaFoldDB" id="A0A1L6ZG29"/>
<accession>A0A1L6ZG29</accession>
<evidence type="ECO:0000313" key="7">
    <source>
        <dbReference type="EMBL" id="APT45468.1"/>
    </source>
</evidence>
<comment type="cofactor">
    <cofactor evidence="1">
        <name>Mg(2+)</name>
        <dbReference type="ChEBI" id="CHEBI:18420"/>
    </cofactor>
</comment>
<protein>
    <submittedName>
        <fullName evidence="7">Quorum-sensing protein</fullName>
    </submittedName>
</protein>
<reference evidence="7 8" key="1">
    <citation type="submission" date="2016-05" db="EMBL/GenBank/DDBJ databases">
        <title>Complete Genome and Methylome Analysis of Psychrotrophic Bacterial Isolates from Antarctic Lake Untersee.</title>
        <authorList>
            <person name="Fomenkov A."/>
            <person name="Akimov V.N."/>
            <person name="Vasilyeva L.V."/>
            <person name="Andersen D."/>
            <person name="Vincze T."/>
            <person name="Roberts R.J."/>
        </authorList>
    </citation>
    <scope>NUCLEOTIDE SEQUENCE [LARGE SCALE GENOMIC DNA]</scope>
    <source>
        <strain evidence="7 8">U14-5</strain>
    </source>
</reference>
<dbReference type="EMBL" id="CP015607">
    <property type="protein sequence ID" value="APT45468.1"/>
    <property type="molecule type" value="Genomic_DNA"/>
</dbReference>
<dbReference type="GO" id="GO:0004659">
    <property type="term" value="F:prenyltransferase activity"/>
    <property type="evidence" value="ECO:0007669"/>
    <property type="project" value="InterPro"/>
</dbReference>
<dbReference type="Pfam" id="PF00348">
    <property type="entry name" value="polyprenyl_synt"/>
    <property type="match status" value="1"/>
</dbReference>
<dbReference type="PANTHER" id="PTHR12001">
    <property type="entry name" value="GERANYLGERANYL PYROPHOSPHATE SYNTHASE"/>
    <property type="match status" value="1"/>
</dbReference>
<evidence type="ECO:0000313" key="8">
    <source>
        <dbReference type="Proteomes" id="UP000185426"/>
    </source>
</evidence>
<evidence type="ECO:0000256" key="6">
    <source>
        <dbReference type="RuleBase" id="RU004466"/>
    </source>
</evidence>
<evidence type="ECO:0000256" key="4">
    <source>
        <dbReference type="ARBA" id="ARBA00022723"/>
    </source>
</evidence>
<keyword evidence="4" id="KW-0479">Metal-binding</keyword>
<dbReference type="InterPro" id="IPR033965">
    <property type="entry name" value="ComQ"/>
</dbReference>
<name>A0A1L6ZG29_BACIA</name>
<dbReference type="InterPro" id="IPR008949">
    <property type="entry name" value="Isoprenoid_synthase_dom_sf"/>
</dbReference>